<dbReference type="STRING" id="136037.A0A067RHE7"/>
<organism evidence="5 6">
    <name type="scientific">Zootermopsis nevadensis</name>
    <name type="common">Dampwood termite</name>
    <dbReference type="NCBI Taxonomy" id="136037"/>
    <lineage>
        <taxon>Eukaryota</taxon>
        <taxon>Metazoa</taxon>
        <taxon>Ecdysozoa</taxon>
        <taxon>Arthropoda</taxon>
        <taxon>Hexapoda</taxon>
        <taxon>Insecta</taxon>
        <taxon>Pterygota</taxon>
        <taxon>Neoptera</taxon>
        <taxon>Polyneoptera</taxon>
        <taxon>Dictyoptera</taxon>
        <taxon>Blattodea</taxon>
        <taxon>Blattoidea</taxon>
        <taxon>Termitoidae</taxon>
        <taxon>Termopsidae</taxon>
        <taxon>Zootermopsis</taxon>
    </lineage>
</organism>
<dbReference type="EMBL" id="KK852470">
    <property type="protein sequence ID" value="KDR23197.1"/>
    <property type="molecule type" value="Genomic_DNA"/>
</dbReference>
<dbReference type="FunCoup" id="A0A067RHE7">
    <property type="interactions" value="421"/>
</dbReference>
<dbReference type="Proteomes" id="UP000027135">
    <property type="component" value="Unassembled WGS sequence"/>
</dbReference>
<evidence type="ECO:0000256" key="3">
    <source>
        <dbReference type="ARBA" id="ARBA00024947"/>
    </source>
</evidence>
<sequence length="233" mass="26586">MTIRKSCVAWRIVSRCFHEHRNMSTNSLDKQEPDLLSHPYAAVKNKCGITEIPVAIPFRSFFSRSGIGDKKKEYAGRKLVGYSMEQMYTVVADVENYKKFVPFCKKSIVRTRGPEHMRADLVIGFPPIQESYTSSITLCKPFLVKAVGMEGKLFNHLLTEWKFNPGLKGNPQSCIIDFLVSFEFRSILHSHLAHVFFNEVVRQMEDAFLREATNRFGKASVKTQKLGILSVNS</sequence>
<gene>
    <name evidence="5" type="ORF">L798_07098</name>
</gene>
<evidence type="ECO:0000256" key="1">
    <source>
        <dbReference type="ARBA" id="ARBA00006885"/>
    </source>
</evidence>
<dbReference type="PANTHER" id="PTHR12901:SF10">
    <property type="entry name" value="COENZYME Q-BINDING PROTEIN COQ10, MITOCHONDRIAL"/>
    <property type="match status" value="1"/>
</dbReference>
<dbReference type="SUPFAM" id="SSF55961">
    <property type="entry name" value="Bet v1-like"/>
    <property type="match status" value="1"/>
</dbReference>
<proteinExistence type="inferred from homology"/>
<comment type="function">
    <text evidence="3">Required for the function of coenzyme Q in the respiratory chain. May serve as a chaperone or may be involved in the transport of Q6 from its site of synthesis to the catalytic sites of the respiratory complexes.</text>
</comment>
<feature type="domain" description="Coenzyme Q-binding protein COQ10 START" evidence="4">
    <location>
        <begin position="80"/>
        <end position="208"/>
    </location>
</feature>
<dbReference type="CDD" id="cd07813">
    <property type="entry name" value="COQ10p_like"/>
    <property type="match status" value="1"/>
</dbReference>
<dbReference type="PANTHER" id="PTHR12901">
    <property type="entry name" value="SPERM PROTEIN HOMOLOG"/>
    <property type="match status" value="1"/>
</dbReference>
<dbReference type="GO" id="GO:0048039">
    <property type="term" value="F:ubiquinone binding"/>
    <property type="evidence" value="ECO:0007669"/>
    <property type="project" value="InterPro"/>
</dbReference>
<comment type="similarity">
    <text evidence="1">Belongs to the COQ10 family.</text>
</comment>
<keyword evidence="6" id="KW-1185">Reference proteome</keyword>
<evidence type="ECO:0000256" key="2">
    <source>
        <dbReference type="ARBA" id="ARBA00011814"/>
    </source>
</evidence>
<dbReference type="Gene3D" id="3.30.530.20">
    <property type="match status" value="1"/>
</dbReference>
<dbReference type="AlphaFoldDB" id="A0A067RHE7"/>
<dbReference type="InParanoid" id="A0A067RHE7"/>
<evidence type="ECO:0000259" key="4">
    <source>
        <dbReference type="Pfam" id="PF03364"/>
    </source>
</evidence>
<dbReference type="InterPro" id="IPR005031">
    <property type="entry name" value="COQ10_START"/>
</dbReference>
<name>A0A067RHE7_ZOONE</name>
<evidence type="ECO:0000313" key="6">
    <source>
        <dbReference type="Proteomes" id="UP000027135"/>
    </source>
</evidence>
<dbReference type="OMA" id="VKAECVD"/>
<protein>
    <submittedName>
        <fullName evidence="5">Coenzyme Q-binding protein COQ10, mitochondrial</fullName>
    </submittedName>
</protein>
<dbReference type="InterPro" id="IPR044996">
    <property type="entry name" value="COQ10-like"/>
</dbReference>
<dbReference type="GO" id="GO:0005739">
    <property type="term" value="C:mitochondrion"/>
    <property type="evidence" value="ECO:0007669"/>
    <property type="project" value="TreeGrafter"/>
</dbReference>
<dbReference type="eggNOG" id="KOG3177">
    <property type="taxonomic scope" value="Eukaryota"/>
</dbReference>
<evidence type="ECO:0000313" key="5">
    <source>
        <dbReference type="EMBL" id="KDR23197.1"/>
    </source>
</evidence>
<accession>A0A067RHE7</accession>
<dbReference type="GO" id="GO:0045333">
    <property type="term" value="P:cellular respiration"/>
    <property type="evidence" value="ECO:0007669"/>
    <property type="project" value="InterPro"/>
</dbReference>
<reference evidence="5 6" key="1">
    <citation type="journal article" date="2014" name="Nat. Commun.">
        <title>Molecular traces of alternative social organization in a termite genome.</title>
        <authorList>
            <person name="Terrapon N."/>
            <person name="Li C."/>
            <person name="Robertson H.M."/>
            <person name="Ji L."/>
            <person name="Meng X."/>
            <person name="Booth W."/>
            <person name="Chen Z."/>
            <person name="Childers C.P."/>
            <person name="Glastad K.M."/>
            <person name="Gokhale K."/>
            <person name="Gowin J."/>
            <person name="Gronenberg W."/>
            <person name="Hermansen R.A."/>
            <person name="Hu H."/>
            <person name="Hunt B.G."/>
            <person name="Huylmans A.K."/>
            <person name="Khalil S.M."/>
            <person name="Mitchell R.D."/>
            <person name="Munoz-Torres M.C."/>
            <person name="Mustard J.A."/>
            <person name="Pan H."/>
            <person name="Reese J.T."/>
            <person name="Scharf M.E."/>
            <person name="Sun F."/>
            <person name="Vogel H."/>
            <person name="Xiao J."/>
            <person name="Yang W."/>
            <person name="Yang Z."/>
            <person name="Yang Z."/>
            <person name="Zhou J."/>
            <person name="Zhu J."/>
            <person name="Brent C.S."/>
            <person name="Elsik C.G."/>
            <person name="Goodisman M.A."/>
            <person name="Liberles D.A."/>
            <person name="Roe R.M."/>
            <person name="Vargo E.L."/>
            <person name="Vilcinskas A."/>
            <person name="Wang J."/>
            <person name="Bornberg-Bauer E."/>
            <person name="Korb J."/>
            <person name="Zhang G."/>
            <person name="Liebig J."/>
        </authorList>
    </citation>
    <scope>NUCLEOTIDE SEQUENCE [LARGE SCALE GENOMIC DNA]</scope>
    <source>
        <tissue evidence="5">Whole organism</tissue>
    </source>
</reference>
<dbReference type="InterPro" id="IPR023393">
    <property type="entry name" value="START-like_dom_sf"/>
</dbReference>
<dbReference type="Pfam" id="PF03364">
    <property type="entry name" value="Polyketide_cyc"/>
    <property type="match status" value="1"/>
</dbReference>
<dbReference type="OrthoDB" id="292693at2759"/>
<comment type="subunit">
    <text evidence="2">Interacts with coenzyme Q.</text>
</comment>